<geneLocation type="mitochondrion" evidence="5"/>
<keyword evidence="5" id="KW-0496">Mitochondrion</keyword>
<evidence type="ECO:0000256" key="1">
    <source>
        <dbReference type="ARBA" id="ARBA00007151"/>
    </source>
</evidence>
<dbReference type="GeneID" id="40880690"/>
<evidence type="ECO:0000259" key="4">
    <source>
        <dbReference type="Pfam" id="PF00177"/>
    </source>
</evidence>
<comment type="similarity">
    <text evidence="1">Belongs to the universal ribosomal protein uS7 family.</text>
</comment>
<evidence type="ECO:0000256" key="2">
    <source>
        <dbReference type="ARBA" id="ARBA00022980"/>
    </source>
</evidence>
<organism evidence="5">
    <name type="scientific">Dictyopteris divaricata</name>
    <dbReference type="NCBI Taxonomy" id="156996"/>
    <lineage>
        <taxon>Eukaryota</taxon>
        <taxon>Sar</taxon>
        <taxon>Stramenopiles</taxon>
        <taxon>Ochrophyta</taxon>
        <taxon>PX clade</taxon>
        <taxon>Phaeophyceae</taxon>
        <taxon>Dictyotales</taxon>
        <taxon>Dictyotaceae</taxon>
        <taxon>Dictyopteris</taxon>
    </lineage>
</organism>
<keyword evidence="3" id="KW-0687">Ribonucleoprotein</keyword>
<evidence type="ECO:0000313" key="5">
    <source>
        <dbReference type="EMBL" id="QDB64119.1"/>
    </source>
</evidence>
<dbReference type="SUPFAM" id="SSF47973">
    <property type="entry name" value="Ribosomal protein S7"/>
    <property type="match status" value="1"/>
</dbReference>
<dbReference type="InterPro" id="IPR036823">
    <property type="entry name" value="Ribosomal_uS7_dom_sf"/>
</dbReference>
<gene>
    <name evidence="5" type="primary">rps7</name>
    <name evidence="5" type="ORF">DicdiMp10</name>
</gene>
<sequence>MSRQNLFECFINDPLVVKMINLLMRDGKKSKGEKILRHIFLFLNDNYPGQALKIFYLAVFNTQTLVGIRAKLKGKKYRRVTTGKESVVPYFVSNQRSQTSAIRAIFIAGKSRSSDHPLWENLSQEFVYAAANSGETIRKRYSTQELIKLNKRSYKFYWRRKLPIDPDRLTTFNFLGPAPNRKNFLERRKTILKWKKFY</sequence>
<dbReference type="AlphaFoldDB" id="A0A4Y5T800"/>
<feature type="domain" description="Small ribosomal subunit protein uS7" evidence="4">
    <location>
        <begin position="11"/>
        <end position="145"/>
    </location>
</feature>
<dbReference type="Pfam" id="PF00177">
    <property type="entry name" value="Ribosomal_S7"/>
    <property type="match status" value="1"/>
</dbReference>
<protein>
    <submittedName>
        <fullName evidence="5">Ribosomal protein S7</fullName>
    </submittedName>
</protein>
<dbReference type="EMBL" id="MG940856">
    <property type="protein sequence ID" value="QDB64119.1"/>
    <property type="molecule type" value="Genomic_DNA"/>
</dbReference>
<name>A0A4Y5T800_9PHAE</name>
<dbReference type="RefSeq" id="YP_009672634.1">
    <property type="nucleotide sequence ID" value="NC_043845.1"/>
</dbReference>
<dbReference type="InterPro" id="IPR023798">
    <property type="entry name" value="Ribosomal_uS7_dom"/>
</dbReference>
<proteinExistence type="inferred from homology"/>
<dbReference type="GO" id="GO:0005840">
    <property type="term" value="C:ribosome"/>
    <property type="evidence" value="ECO:0007669"/>
    <property type="project" value="UniProtKB-KW"/>
</dbReference>
<evidence type="ECO:0000256" key="3">
    <source>
        <dbReference type="ARBA" id="ARBA00023274"/>
    </source>
</evidence>
<dbReference type="Gene3D" id="1.10.455.10">
    <property type="entry name" value="Ribosomal protein S7 domain"/>
    <property type="match status" value="1"/>
</dbReference>
<reference evidence="5" key="1">
    <citation type="journal article" date="2019" name="J. Mol. Evol.">
        <title>Understanding the Evolution of Mitochondrial Genomes in Phaeophyceae Inferred from Mitogenomes of Ishige okamurae (Ishigeales) and Dictyopteris divaricata (Dictyotales).</title>
        <authorList>
            <person name="Liu F."/>
            <person name="Zhang Y."/>
            <person name="Bi Y."/>
            <person name="Chen W."/>
            <person name="Moejes F.W."/>
        </authorList>
    </citation>
    <scope>NUCLEOTIDE SEQUENCE</scope>
</reference>
<accession>A0A4Y5T800</accession>
<dbReference type="GO" id="GO:1990904">
    <property type="term" value="C:ribonucleoprotein complex"/>
    <property type="evidence" value="ECO:0007669"/>
    <property type="project" value="UniProtKB-KW"/>
</dbReference>
<keyword evidence="2 5" id="KW-0689">Ribosomal protein</keyword>